<keyword evidence="4" id="KW-0804">Transcription</keyword>
<dbReference type="KEGG" id="paro:CUV01_17605"/>
<dbReference type="InterPro" id="IPR036390">
    <property type="entry name" value="WH_DNA-bd_sf"/>
</dbReference>
<dbReference type="InterPro" id="IPR036388">
    <property type="entry name" value="WH-like_DNA-bd_sf"/>
</dbReference>
<dbReference type="GO" id="GO:0003700">
    <property type="term" value="F:DNA-binding transcription factor activity"/>
    <property type="evidence" value="ECO:0007669"/>
    <property type="project" value="InterPro"/>
</dbReference>
<dbReference type="PROSITE" id="PS50931">
    <property type="entry name" value="HTH_LYSR"/>
    <property type="match status" value="1"/>
</dbReference>
<evidence type="ECO:0000259" key="5">
    <source>
        <dbReference type="PROSITE" id="PS50931"/>
    </source>
</evidence>
<dbReference type="Pfam" id="PF03466">
    <property type="entry name" value="LysR_substrate"/>
    <property type="match status" value="1"/>
</dbReference>
<dbReference type="InterPro" id="IPR000847">
    <property type="entry name" value="LysR_HTH_N"/>
</dbReference>
<feature type="domain" description="HTH lysR-type" evidence="5">
    <location>
        <begin position="6"/>
        <end position="63"/>
    </location>
</feature>
<protein>
    <submittedName>
        <fullName evidence="6">LysR family transcriptional regulator</fullName>
    </submittedName>
</protein>
<evidence type="ECO:0000256" key="4">
    <source>
        <dbReference type="ARBA" id="ARBA00023163"/>
    </source>
</evidence>
<dbReference type="Pfam" id="PF00126">
    <property type="entry name" value="HTH_1"/>
    <property type="match status" value="1"/>
</dbReference>
<name>A0A2K9F1W4_9RHOB</name>
<dbReference type="PANTHER" id="PTHR30537">
    <property type="entry name" value="HTH-TYPE TRANSCRIPTIONAL REGULATOR"/>
    <property type="match status" value="1"/>
</dbReference>
<dbReference type="InterPro" id="IPR005119">
    <property type="entry name" value="LysR_subst-bd"/>
</dbReference>
<evidence type="ECO:0000313" key="6">
    <source>
        <dbReference type="EMBL" id="AUH35554.1"/>
    </source>
</evidence>
<organism evidence="6 7">
    <name type="scientific">Paracoccus tegillarcae</name>
    <dbReference type="NCBI Taxonomy" id="1529068"/>
    <lineage>
        <taxon>Bacteria</taxon>
        <taxon>Pseudomonadati</taxon>
        <taxon>Pseudomonadota</taxon>
        <taxon>Alphaproteobacteria</taxon>
        <taxon>Rhodobacterales</taxon>
        <taxon>Paracoccaceae</taxon>
        <taxon>Paracoccus</taxon>
    </lineage>
</organism>
<dbReference type="PANTHER" id="PTHR30537:SF3">
    <property type="entry name" value="TRANSCRIPTIONAL REGULATORY PROTEIN"/>
    <property type="match status" value="1"/>
</dbReference>
<dbReference type="Proteomes" id="UP000233742">
    <property type="component" value="Chromosome"/>
</dbReference>
<dbReference type="GO" id="GO:0006351">
    <property type="term" value="P:DNA-templated transcription"/>
    <property type="evidence" value="ECO:0007669"/>
    <property type="project" value="TreeGrafter"/>
</dbReference>
<accession>A0A2K9F1W4</accession>
<dbReference type="InterPro" id="IPR058163">
    <property type="entry name" value="LysR-type_TF_proteobact-type"/>
</dbReference>
<dbReference type="Gene3D" id="3.40.190.290">
    <property type="match status" value="1"/>
</dbReference>
<dbReference type="AlphaFoldDB" id="A0A2K9F1W4"/>
<dbReference type="GO" id="GO:0043565">
    <property type="term" value="F:sequence-specific DNA binding"/>
    <property type="evidence" value="ECO:0007669"/>
    <property type="project" value="TreeGrafter"/>
</dbReference>
<sequence length="303" mass="33378">MRMDHIDWNHARAFLATADTGSLSGAARRLGLTQPTLSRQVAGFEADLGVTLFERIGKRLVLTETGRSLLDHVRAMGDAAQAMRTEAIDQASQIDGRVCISTIDAYAVHILPDIIARIRREAPQITLMILSADTLSDLRRREADIAIRHVRPEQDGLIGQLLGESTAHFYASAGWKARNPHVQKIGDLGPGDLIGFDDLDRFAAMMDSIGAPIAPDTVRLLSSDAITVAEMARRELGVCLMIDEVAARMPELLPLFPGFSAPRFPVWLVTHRELRTSRRIRLVYDILADELSRVIGRPAKGFS</sequence>
<reference evidence="6 7" key="1">
    <citation type="submission" date="2017-12" db="EMBL/GenBank/DDBJ databases">
        <authorList>
            <person name="Hurst M.R.H."/>
        </authorList>
    </citation>
    <scope>NUCLEOTIDE SEQUENCE [LARGE SCALE GENOMIC DNA]</scope>
    <source>
        <strain evidence="6 7">BM15</strain>
    </source>
</reference>
<dbReference type="EMBL" id="CP025408">
    <property type="protein sequence ID" value="AUH35554.1"/>
    <property type="molecule type" value="Genomic_DNA"/>
</dbReference>
<keyword evidence="7" id="KW-1185">Reference proteome</keyword>
<comment type="similarity">
    <text evidence="1">Belongs to the LysR transcriptional regulatory family.</text>
</comment>
<dbReference type="PRINTS" id="PR00039">
    <property type="entry name" value="HTHLYSR"/>
</dbReference>
<dbReference type="FunFam" id="1.10.10.10:FF:000001">
    <property type="entry name" value="LysR family transcriptional regulator"/>
    <property type="match status" value="1"/>
</dbReference>
<evidence type="ECO:0000256" key="3">
    <source>
        <dbReference type="ARBA" id="ARBA00023125"/>
    </source>
</evidence>
<proteinExistence type="inferred from homology"/>
<dbReference type="RefSeq" id="WP_101462206.1">
    <property type="nucleotide sequence ID" value="NZ_CP025408.1"/>
</dbReference>
<dbReference type="OrthoDB" id="9798121at2"/>
<keyword evidence="2" id="KW-0805">Transcription regulation</keyword>
<keyword evidence="3" id="KW-0238">DNA-binding</keyword>
<gene>
    <name evidence="6" type="ORF">CUV01_17605</name>
</gene>
<dbReference type="SUPFAM" id="SSF46785">
    <property type="entry name" value="Winged helix' DNA-binding domain"/>
    <property type="match status" value="1"/>
</dbReference>
<evidence type="ECO:0000256" key="2">
    <source>
        <dbReference type="ARBA" id="ARBA00023015"/>
    </source>
</evidence>
<evidence type="ECO:0000256" key="1">
    <source>
        <dbReference type="ARBA" id="ARBA00009437"/>
    </source>
</evidence>
<evidence type="ECO:0000313" key="7">
    <source>
        <dbReference type="Proteomes" id="UP000233742"/>
    </source>
</evidence>
<dbReference type="Gene3D" id="1.10.10.10">
    <property type="entry name" value="Winged helix-like DNA-binding domain superfamily/Winged helix DNA-binding domain"/>
    <property type="match status" value="1"/>
</dbReference>
<dbReference type="SUPFAM" id="SSF53850">
    <property type="entry name" value="Periplasmic binding protein-like II"/>
    <property type="match status" value="1"/>
</dbReference>